<dbReference type="AlphaFoldDB" id="G9WI88"/>
<dbReference type="RefSeq" id="WP_007745994.1">
    <property type="nucleotide sequence ID" value="NZ_CM001398.1"/>
</dbReference>
<protein>
    <submittedName>
        <fullName evidence="4">Serine-type D-Ala-D-Ala carboxypeptidase</fullName>
    </submittedName>
</protein>
<feature type="domain" description="Beta-lactamase-related" evidence="3">
    <location>
        <begin position="74"/>
        <end position="333"/>
    </location>
</feature>
<dbReference type="HOGENOM" id="CLU_020027_3_1_9"/>
<evidence type="ECO:0000259" key="3">
    <source>
        <dbReference type="Pfam" id="PF00144"/>
    </source>
</evidence>
<dbReference type="SUPFAM" id="SSF56601">
    <property type="entry name" value="beta-lactamase/transpeptidase-like"/>
    <property type="match status" value="1"/>
</dbReference>
<sequence>MFVNPKTTRSQRSMMHVSSSELTSVFFSLLLSFASCYVMTGKAARTVFASQPRNSFSQMTVKGSSGLYEEQLAAIQQLVQSQHMQGELLVSNHGRSGLQSMAFGQADNLAKTPNSLDGLFPIASLQKAVTALIVGRLIDQGRLNLKDRLSDFYPSVPFSSQITIEMLLEHKSGIWMGEMRPNALLTDENQQIAFCLSHLVSTGRFYWHYTDANYILLAGIIAQRTQQTYSQNVIEDLIRPLHLQHTFFWNRLPANTALVKPAGISSQGQAGWQRSRDLLLSSDLGAGDMYANVFDYYKILDAILQSKLLSPETTASLLPNRFVKYRAGLYYGASGHFYAHGADNGFYLLVDISPDAQKLAIFFINQGNWQRAKVINQQVFNNLSTESIYRLKR</sequence>
<dbReference type="EMBL" id="AFVZ01000001">
    <property type="protein sequence ID" value="EHN59210.1"/>
    <property type="molecule type" value="Genomic_DNA"/>
</dbReference>
<dbReference type="GO" id="GO:0004180">
    <property type="term" value="F:carboxypeptidase activity"/>
    <property type="evidence" value="ECO:0007669"/>
    <property type="project" value="UniProtKB-KW"/>
</dbReference>
<evidence type="ECO:0000256" key="1">
    <source>
        <dbReference type="ARBA" id="ARBA00004370"/>
    </source>
</evidence>
<dbReference type="Proteomes" id="UP000004959">
    <property type="component" value="Chromosome"/>
</dbReference>
<dbReference type="InterPro" id="IPR012338">
    <property type="entry name" value="Beta-lactam/transpept-like"/>
</dbReference>
<dbReference type="eggNOG" id="COG1680">
    <property type="taxonomic scope" value="Bacteria"/>
</dbReference>
<keyword evidence="4" id="KW-0645">Protease</keyword>
<keyword evidence="2" id="KW-0472">Membrane</keyword>
<dbReference type="PANTHER" id="PTHR46825:SF11">
    <property type="entry name" value="PENICILLIN-BINDING PROTEIN 4"/>
    <property type="match status" value="1"/>
</dbReference>
<dbReference type="InterPro" id="IPR001466">
    <property type="entry name" value="Beta-lactam-related"/>
</dbReference>
<dbReference type="PATRIC" id="fig|1045004.4.peg.1106"/>
<keyword evidence="5" id="KW-1185">Reference proteome</keyword>
<organism evidence="4 5">
    <name type="scientific">Oenococcus kitaharae DSM 17330</name>
    <dbReference type="NCBI Taxonomy" id="1045004"/>
    <lineage>
        <taxon>Bacteria</taxon>
        <taxon>Bacillati</taxon>
        <taxon>Bacillota</taxon>
        <taxon>Bacilli</taxon>
        <taxon>Lactobacillales</taxon>
        <taxon>Lactobacillaceae</taxon>
        <taxon>Oenococcus</taxon>
    </lineage>
</organism>
<accession>G9WI88</accession>
<dbReference type="GO" id="GO:0016020">
    <property type="term" value="C:membrane"/>
    <property type="evidence" value="ECO:0007669"/>
    <property type="project" value="UniProtKB-SubCell"/>
</dbReference>
<name>G9WI88_9LACO</name>
<evidence type="ECO:0000256" key="2">
    <source>
        <dbReference type="ARBA" id="ARBA00023136"/>
    </source>
</evidence>
<comment type="caution">
    <text evidence="4">The sequence shown here is derived from an EMBL/GenBank/DDBJ whole genome shotgun (WGS) entry which is preliminary data.</text>
</comment>
<keyword evidence="4" id="KW-0378">Hydrolase</keyword>
<gene>
    <name evidence="4" type="ORF">OKIT_1111</name>
</gene>
<keyword evidence="4" id="KW-0121">Carboxypeptidase</keyword>
<dbReference type="Gene3D" id="3.40.710.10">
    <property type="entry name" value="DD-peptidase/beta-lactamase superfamily"/>
    <property type="match status" value="1"/>
</dbReference>
<evidence type="ECO:0000313" key="4">
    <source>
        <dbReference type="EMBL" id="EHN59210.1"/>
    </source>
</evidence>
<dbReference type="Pfam" id="PF00144">
    <property type="entry name" value="Beta-lactamase"/>
    <property type="match status" value="1"/>
</dbReference>
<dbReference type="PANTHER" id="PTHR46825">
    <property type="entry name" value="D-ALANYL-D-ALANINE-CARBOXYPEPTIDASE/ENDOPEPTIDASE AMPH"/>
    <property type="match status" value="1"/>
</dbReference>
<proteinExistence type="predicted"/>
<dbReference type="InterPro" id="IPR050491">
    <property type="entry name" value="AmpC-like"/>
</dbReference>
<reference evidence="4 5" key="1">
    <citation type="journal article" date="2012" name="PLoS ONE">
        <title>Functional divergence in the genus oenococcus as predicted by genome sequencing of the newly-described species, Oenococcus kitaharae.</title>
        <authorList>
            <person name="Borneman A.R."/>
            <person name="McCarthy J.M."/>
            <person name="Chambers P.J."/>
            <person name="Bartowsky E.J."/>
        </authorList>
    </citation>
    <scope>NUCLEOTIDE SEQUENCE [LARGE SCALE GENOMIC DNA]</scope>
    <source>
        <strain evidence="5">DSM17330</strain>
    </source>
</reference>
<comment type="subcellular location">
    <subcellularLocation>
        <location evidence="1">Membrane</location>
    </subcellularLocation>
</comment>
<evidence type="ECO:0000313" key="5">
    <source>
        <dbReference type="Proteomes" id="UP000004959"/>
    </source>
</evidence>
<dbReference type="OrthoDB" id="2151402at2"/>